<dbReference type="GO" id="GO:0019706">
    <property type="term" value="F:protein-cysteine S-palmitoyltransferase activity"/>
    <property type="evidence" value="ECO:0007669"/>
    <property type="project" value="UniProtKB-EC"/>
</dbReference>
<feature type="domain" description="Palmitoyltransferase DHHC" evidence="8">
    <location>
        <begin position="115"/>
        <end position="240"/>
    </location>
</feature>
<comment type="domain">
    <text evidence="7">The DHHC domain is required for palmitoyltransferase activity.</text>
</comment>
<proteinExistence type="inferred from homology"/>
<evidence type="ECO:0000256" key="5">
    <source>
        <dbReference type="ARBA" id="ARBA00023136"/>
    </source>
</evidence>
<evidence type="ECO:0000256" key="1">
    <source>
        <dbReference type="ARBA" id="ARBA00004141"/>
    </source>
</evidence>
<dbReference type="PROSITE" id="PS50216">
    <property type="entry name" value="DHHC"/>
    <property type="match status" value="1"/>
</dbReference>
<feature type="transmembrane region" description="Helical" evidence="7">
    <location>
        <begin position="39"/>
        <end position="57"/>
    </location>
</feature>
<dbReference type="GO" id="GO:0016020">
    <property type="term" value="C:membrane"/>
    <property type="evidence" value="ECO:0007669"/>
    <property type="project" value="UniProtKB-SubCell"/>
</dbReference>
<keyword evidence="4 7" id="KW-1133">Transmembrane helix</keyword>
<comment type="caution">
    <text evidence="9">The sequence shown here is derived from an EMBL/GenBank/DDBJ whole genome shotgun (WGS) entry which is preliminary data.</text>
</comment>
<keyword evidence="10" id="KW-1185">Reference proteome</keyword>
<gene>
    <name evidence="9" type="ORF">GSLYS_00013255001</name>
</gene>
<evidence type="ECO:0000313" key="9">
    <source>
        <dbReference type="EMBL" id="CAL1539496.1"/>
    </source>
</evidence>
<feature type="transmembrane region" description="Helical" evidence="7">
    <location>
        <begin position="204"/>
        <end position="225"/>
    </location>
</feature>
<evidence type="ECO:0000256" key="7">
    <source>
        <dbReference type="RuleBase" id="RU079119"/>
    </source>
</evidence>
<dbReference type="Pfam" id="PF01529">
    <property type="entry name" value="DHHC"/>
    <property type="match status" value="1"/>
</dbReference>
<keyword evidence="5 7" id="KW-0472">Membrane</keyword>
<feature type="transmembrane region" description="Helical" evidence="7">
    <location>
        <begin position="164"/>
        <end position="184"/>
    </location>
</feature>
<protein>
    <recommendedName>
        <fullName evidence="7">Palmitoyltransferase</fullName>
        <ecNumber evidence="7">2.3.1.225</ecNumber>
    </recommendedName>
</protein>
<feature type="transmembrane region" description="Helical" evidence="7">
    <location>
        <begin position="12"/>
        <end position="33"/>
    </location>
</feature>
<keyword evidence="3 7" id="KW-0812">Transmembrane</keyword>
<comment type="catalytic activity">
    <reaction evidence="7">
        <text>L-cysteinyl-[protein] + hexadecanoyl-CoA = S-hexadecanoyl-L-cysteinyl-[protein] + CoA</text>
        <dbReference type="Rhea" id="RHEA:36683"/>
        <dbReference type="Rhea" id="RHEA-COMP:10131"/>
        <dbReference type="Rhea" id="RHEA-COMP:11032"/>
        <dbReference type="ChEBI" id="CHEBI:29950"/>
        <dbReference type="ChEBI" id="CHEBI:57287"/>
        <dbReference type="ChEBI" id="CHEBI:57379"/>
        <dbReference type="ChEBI" id="CHEBI:74151"/>
        <dbReference type="EC" id="2.3.1.225"/>
    </reaction>
</comment>
<dbReference type="AlphaFoldDB" id="A0AAV2HYZ3"/>
<evidence type="ECO:0000256" key="6">
    <source>
        <dbReference type="ARBA" id="ARBA00023315"/>
    </source>
</evidence>
<comment type="similarity">
    <text evidence="7">Belongs to the DHHC palmitoyltransferase family.</text>
</comment>
<dbReference type="InterPro" id="IPR001594">
    <property type="entry name" value="Palmitoyltrfase_DHHC"/>
</dbReference>
<evidence type="ECO:0000313" key="10">
    <source>
        <dbReference type="Proteomes" id="UP001497497"/>
    </source>
</evidence>
<dbReference type="PANTHER" id="PTHR12246">
    <property type="entry name" value="PALMITOYLTRANSFERASE ZDHHC16"/>
    <property type="match status" value="1"/>
</dbReference>
<evidence type="ECO:0000256" key="3">
    <source>
        <dbReference type="ARBA" id="ARBA00022692"/>
    </source>
</evidence>
<evidence type="ECO:0000256" key="2">
    <source>
        <dbReference type="ARBA" id="ARBA00022679"/>
    </source>
</evidence>
<dbReference type="EMBL" id="CAXITT010000340">
    <property type="protein sequence ID" value="CAL1539496.1"/>
    <property type="molecule type" value="Genomic_DNA"/>
</dbReference>
<accession>A0AAV2HYZ3</accession>
<keyword evidence="6 7" id="KW-0012">Acyltransferase</keyword>
<dbReference type="InterPro" id="IPR039859">
    <property type="entry name" value="PFA4/ZDH16/20/ERF2-like"/>
</dbReference>
<evidence type="ECO:0000256" key="4">
    <source>
        <dbReference type="ARBA" id="ARBA00022989"/>
    </source>
</evidence>
<comment type="subcellular location">
    <subcellularLocation>
        <location evidence="1">Membrane</location>
        <topology evidence="1">Multi-pass membrane protein</topology>
    </subcellularLocation>
</comment>
<name>A0AAV2HYZ3_LYMST</name>
<sequence>MSALGWVPVISIILIMFWTYYVYVIVLCLFTSQILGEKIILLTAIHPLLFMMMWCLYRACFTAPRSPPARYYLDEAEWSKLSYDFNWKKDKTTMDELRLRLELKTTAAESGYGIPHYCYYCKLLKPDRCHHCSKCNTCVLKMDHHCPWLNNCVGFHNYKYFLQFLGYVTFSIIFVIFTSLRFVIEFFGAMYMNSGSTTDVNGAQIVAMVFVDAIVALTISPLLILHRDLIHHNVTTLENTRPVAWLGQRPDYHTFDLGPKENFLQVFGDRKLCWFFPLFSSRGNGLTFPRPGSEETV</sequence>
<reference evidence="9 10" key="1">
    <citation type="submission" date="2024-04" db="EMBL/GenBank/DDBJ databases">
        <authorList>
            <consortium name="Genoscope - CEA"/>
            <person name="William W."/>
        </authorList>
    </citation>
    <scope>NUCLEOTIDE SEQUENCE [LARGE SCALE GENOMIC DNA]</scope>
</reference>
<organism evidence="9 10">
    <name type="scientific">Lymnaea stagnalis</name>
    <name type="common">Great pond snail</name>
    <name type="synonym">Helix stagnalis</name>
    <dbReference type="NCBI Taxonomy" id="6523"/>
    <lineage>
        <taxon>Eukaryota</taxon>
        <taxon>Metazoa</taxon>
        <taxon>Spiralia</taxon>
        <taxon>Lophotrochozoa</taxon>
        <taxon>Mollusca</taxon>
        <taxon>Gastropoda</taxon>
        <taxon>Heterobranchia</taxon>
        <taxon>Euthyneura</taxon>
        <taxon>Panpulmonata</taxon>
        <taxon>Hygrophila</taxon>
        <taxon>Lymnaeoidea</taxon>
        <taxon>Lymnaeidae</taxon>
        <taxon>Lymnaea</taxon>
    </lineage>
</organism>
<keyword evidence="2 7" id="KW-0808">Transferase</keyword>
<dbReference type="EC" id="2.3.1.225" evidence="7"/>
<dbReference type="Proteomes" id="UP001497497">
    <property type="component" value="Unassembled WGS sequence"/>
</dbReference>
<evidence type="ECO:0000259" key="8">
    <source>
        <dbReference type="Pfam" id="PF01529"/>
    </source>
</evidence>